<reference evidence="4 5" key="1">
    <citation type="submission" date="2020-04" db="EMBL/GenBank/DDBJ databases">
        <title>Flammeovirgaceae bacterium KN852 isolated from deep sea.</title>
        <authorList>
            <person name="Zhang D.-C."/>
        </authorList>
    </citation>
    <scope>NUCLEOTIDE SEQUENCE [LARGE SCALE GENOMIC DNA]</scope>
    <source>
        <strain evidence="4 5">KN852</strain>
    </source>
</reference>
<dbReference type="InterPro" id="IPR002701">
    <property type="entry name" value="CM_II_prokaryot"/>
</dbReference>
<evidence type="ECO:0000259" key="3">
    <source>
        <dbReference type="PROSITE" id="PS51168"/>
    </source>
</evidence>
<accession>A0A848J4J4</accession>
<dbReference type="GO" id="GO:0004106">
    <property type="term" value="F:chorismate mutase activity"/>
    <property type="evidence" value="ECO:0007669"/>
    <property type="project" value="UniProtKB-EC"/>
</dbReference>
<dbReference type="AlphaFoldDB" id="A0A848J4J4"/>
<protein>
    <recommendedName>
        <fullName evidence="1">chorismate mutase</fullName>
        <ecNumber evidence="1">5.4.99.5</ecNumber>
    </recommendedName>
</protein>
<dbReference type="InterPro" id="IPR052899">
    <property type="entry name" value="Class-I_DAHP_synthase"/>
</dbReference>
<evidence type="ECO:0000256" key="2">
    <source>
        <dbReference type="ARBA" id="ARBA00022679"/>
    </source>
</evidence>
<dbReference type="InterPro" id="IPR036979">
    <property type="entry name" value="CM_dom_sf"/>
</dbReference>
<evidence type="ECO:0000313" key="4">
    <source>
        <dbReference type="EMBL" id="NMM49394.1"/>
    </source>
</evidence>
<keyword evidence="5" id="KW-1185">Reference proteome</keyword>
<dbReference type="SMART" id="SM00830">
    <property type="entry name" value="CM_2"/>
    <property type="match status" value="1"/>
</dbReference>
<dbReference type="SUPFAM" id="SSF51569">
    <property type="entry name" value="Aldolase"/>
    <property type="match status" value="1"/>
</dbReference>
<dbReference type="PANTHER" id="PTHR43018">
    <property type="entry name" value="PHOSPHO-2-DEHYDRO-3-DEOXYHEPTONATE ALDOLASE"/>
    <property type="match status" value="1"/>
</dbReference>
<dbReference type="Proteomes" id="UP000559010">
    <property type="component" value="Unassembled WGS sequence"/>
</dbReference>
<organism evidence="4 5">
    <name type="scientific">Marinigracilibium pacificum</name>
    <dbReference type="NCBI Taxonomy" id="2729599"/>
    <lineage>
        <taxon>Bacteria</taxon>
        <taxon>Pseudomonadati</taxon>
        <taxon>Bacteroidota</taxon>
        <taxon>Cytophagia</taxon>
        <taxon>Cytophagales</taxon>
        <taxon>Flammeovirgaceae</taxon>
        <taxon>Marinigracilibium</taxon>
    </lineage>
</organism>
<sequence length="362" mass="41371">MNIKPIDTWSSEIPRPLIISGPCSAETEEQLLDTCKRIKDIGINIMRAGVWKPRTRPNSFEGIGTEALQWIQNVKKELDVEFAIEVANPQHVDEALKHGIDILWIGARSTVNPFTVQDIADSLKGVDIPVLIKNPINPDLALWQGAIERVFGAGINRIGAIHRGFSSFQKTKFRNEPMWQLPIELKRLMPGIPIIGDPSHIAGDREMIYDLSQKMLDLGYDGLMIETHRDPVNAWSDAKQQVSPYMLKEIVKDLNARISNTDDELFTNRLEDIRSRIDQADRELLEVIATRMKLVEQIGEYKKDNNVAIFQVQRWDEVYNTREEWGRALGMDSEFVNKLISLLHDESIKTQTQIMNKNHKKA</sequence>
<dbReference type="InterPro" id="IPR036263">
    <property type="entry name" value="Chorismate_II_sf"/>
</dbReference>
<dbReference type="InterPro" id="IPR006218">
    <property type="entry name" value="DAHP1/KDSA"/>
</dbReference>
<dbReference type="PROSITE" id="PS51168">
    <property type="entry name" value="CHORISMATE_MUT_2"/>
    <property type="match status" value="1"/>
</dbReference>
<dbReference type="Gene3D" id="1.20.59.10">
    <property type="entry name" value="Chorismate mutase"/>
    <property type="match status" value="1"/>
</dbReference>
<comment type="caution">
    <text evidence="4">The sequence shown here is derived from an EMBL/GenBank/DDBJ whole genome shotgun (WGS) entry which is preliminary data.</text>
</comment>
<dbReference type="Pfam" id="PF00793">
    <property type="entry name" value="DAHP_synth_1"/>
    <property type="match status" value="1"/>
</dbReference>
<keyword evidence="2" id="KW-0808">Transferase</keyword>
<dbReference type="SUPFAM" id="SSF48600">
    <property type="entry name" value="Chorismate mutase II"/>
    <property type="match status" value="1"/>
</dbReference>
<dbReference type="Pfam" id="PF01817">
    <property type="entry name" value="CM_2"/>
    <property type="match status" value="1"/>
</dbReference>
<evidence type="ECO:0000313" key="5">
    <source>
        <dbReference type="Proteomes" id="UP000559010"/>
    </source>
</evidence>
<dbReference type="InterPro" id="IPR013785">
    <property type="entry name" value="Aldolase_TIM"/>
</dbReference>
<feature type="domain" description="Chorismate mutase" evidence="3">
    <location>
        <begin position="264"/>
        <end position="355"/>
    </location>
</feature>
<evidence type="ECO:0000256" key="1">
    <source>
        <dbReference type="ARBA" id="ARBA00012404"/>
    </source>
</evidence>
<dbReference type="GO" id="GO:0046417">
    <property type="term" value="P:chorismate metabolic process"/>
    <property type="evidence" value="ECO:0007669"/>
    <property type="project" value="InterPro"/>
</dbReference>
<dbReference type="EMBL" id="JABBNU010000008">
    <property type="protein sequence ID" value="NMM49394.1"/>
    <property type="molecule type" value="Genomic_DNA"/>
</dbReference>
<gene>
    <name evidence="4" type="ORF">HH304_13365</name>
</gene>
<dbReference type="GO" id="GO:0016740">
    <property type="term" value="F:transferase activity"/>
    <property type="evidence" value="ECO:0007669"/>
    <property type="project" value="UniProtKB-KW"/>
</dbReference>
<dbReference type="EC" id="5.4.99.5" evidence="1"/>
<dbReference type="RefSeq" id="WP_169682478.1">
    <property type="nucleotide sequence ID" value="NZ_JABBNU010000008.1"/>
</dbReference>
<proteinExistence type="predicted"/>
<dbReference type="PANTHER" id="PTHR43018:SF1">
    <property type="entry name" value="PROTEIN AROA(G)"/>
    <property type="match status" value="1"/>
</dbReference>
<name>A0A848J4J4_9BACT</name>
<dbReference type="Gene3D" id="3.20.20.70">
    <property type="entry name" value="Aldolase class I"/>
    <property type="match status" value="1"/>
</dbReference>